<dbReference type="OrthoDB" id="956622at2"/>
<dbReference type="Proteomes" id="UP000283523">
    <property type="component" value="Unassembled WGS sequence"/>
</dbReference>
<gene>
    <name evidence="1" type="ORF">DYU11_25990</name>
</gene>
<organism evidence="1 2">
    <name type="scientific">Fibrisoma montanum</name>
    <dbReference type="NCBI Taxonomy" id="2305895"/>
    <lineage>
        <taxon>Bacteria</taxon>
        <taxon>Pseudomonadati</taxon>
        <taxon>Bacteroidota</taxon>
        <taxon>Cytophagia</taxon>
        <taxon>Cytophagales</taxon>
        <taxon>Spirosomataceae</taxon>
        <taxon>Fibrisoma</taxon>
    </lineage>
</organism>
<dbReference type="EMBL" id="QXED01000009">
    <property type="protein sequence ID" value="RIV18954.1"/>
    <property type="molecule type" value="Genomic_DNA"/>
</dbReference>
<name>A0A418M033_9BACT</name>
<keyword evidence="2" id="KW-1185">Reference proteome</keyword>
<evidence type="ECO:0000313" key="1">
    <source>
        <dbReference type="EMBL" id="RIV18954.1"/>
    </source>
</evidence>
<reference evidence="1 2" key="1">
    <citation type="submission" date="2018-08" db="EMBL/GenBank/DDBJ databases">
        <title>Fibrisoma montanum sp. nov., isolated from Danxia mountain soil.</title>
        <authorList>
            <person name="Huang Y."/>
        </authorList>
    </citation>
    <scope>NUCLEOTIDE SEQUENCE [LARGE SCALE GENOMIC DNA]</scope>
    <source>
        <strain evidence="1 2">HYT19</strain>
    </source>
</reference>
<dbReference type="RefSeq" id="WP_119670666.1">
    <property type="nucleotide sequence ID" value="NZ_QXED01000009.1"/>
</dbReference>
<protein>
    <recommendedName>
        <fullName evidence="3">T9SS C-terminal target domain-containing protein</fullName>
    </recommendedName>
</protein>
<comment type="caution">
    <text evidence="1">The sequence shown here is derived from an EMBL/GenBank/DDBJ whole genome shotgun (WGS) entry which is preliminary data.</text>
</comment>
<sequence length="134" mass="14874">METFSKSLLLALRVVSAVSIVVLLTTQFAAARPADDHLIKALNVAVVPTAEPTVLQVLVETPNSRPVLIELKNNEGDIVWDRQIRSEPGSFRFKLNLSEVPDGRYVVNVIHGKKRKSYAIRLQTSTLRRSIITG</sequence>
<dbReference type="AlphaFoldDB" id="A0A418M033"/>
<evidence type="ECO:0008006" key="3">
    <source>
        <dbReference type="Google" id="ProtNLM"/>
    </source>
</evidence>
<accession>A0A418M033</accession>
<proteinExistence type="predicted"/>
<evidence type="ECO:0000313" key="2">
    <source>
        <dbReference type="Proteomes" id="UP000283523"/>
    </source>
</evidence>